<dbReference type="CDD" id="cd16282">
    <property type="entry name" value="metallo-hydrolase-like_MBL-fold"/>
    <property type="match status" value="1"/>
</dbReference>
<organism evidence="4 5">
    <name type="scientific">Marinicella pacifica</name>
    <dbReference type="NCBI Taxonomy" id="1171543"/>
    <lineage>
        <taxon>Bacteria</taxon>
        <taxon>Pseudomonadati</taxon>
        <taxon>Pseudomonadota</taxon>
        <taxon>Gammaproteobacteria</taxon>
        <taxon>Lysobacterales</taxon>
        <taxon>Marinicellaceae</taxon>
        <taxon>Marinicella</taxon>
    </lineage>
</organism>
<evidence type="ECO:0000256" key="2">
    <source>
        <dbReference type="SAM" id="SignalP"/>
    </source>
</evidence>
<dbReference type="AlphaFoldDB" id="A0A917CV96"/>
<feature type="domain" description="Metallo-beta-lactamase" evidence="3">
    <location>
        <begin position="48"/>
        <end position="229"/>
    </location>
</feature>
<reference evidence="4" key="2">
    <citation type="submission" date="2020-09" db="EMBL/GenBank/DDBJ databases">
        <authorList>
            <person name="Sun Q."/>
            <person name="Zhou Y."/>
        </authorList>
    </citation>
    <scope>NUCLEOTIDE SEQUENCE</scope>
    <source>
        <strain evidence="4">CGMCC 1.12181</strain>
    </source>
</reference>
<feature type="signal peptide" evidence="2">
    <location>
        <begin position="1"/>
        <end position="19"/>
    </location>
</feature>
<dbReference type="EMBL" id="BMEO01000009">
    <property type="protein sequence ID" value="GGF98857.1"/>
    <property type="molecule type" value="Genomic_DNA"/>
</dbReference>
<reference evidence="4" key="1">
    <citation type="journal article" date="2014" name="Int. J. Syst. Evol. Microbiol.">
        <title>Complete genome sequence of Corynebacterium casei LMG S-19264T (=DSM 44701T), isolated from a smear-ripened cheese.</title>
        <authorList>
            <consortium name="US DOE Joint Genome Institute (JGI-PGF)"/>
            <person name="Walter F."/>
            <person name="Albersmeier A."/>
            <person name="Kalinowski J."/>
            <person name="Ruckert C."/>
        </authorList>
    </citation>
    <scope>NUCLEOTIDE SEQUENCE</scope>
    <source>
        <strain evidence="4">CGMCC 1.12181</strain>
    </source>
</reference>
<comment type="similarity">
    <text evidence="1">Belongs to the metallo-beta-lactamase superfamily. Class-B beta-lactamase family.</text>
</comment>
<keyword evidence="5" id="KW-1185">Reference proteome</keyword>
<dbReference type="Gene3D" id="3.60.15.10">
    <property type="entry name" value="Ribonuclease Z/Hydroxyacylglutathione hydrolase-like"/>
    <property type="match status" value="1"/>
</dbReference>
<dbReference type="PANTHER" id="PTHR42951:SF4">
    <property type="entry name" value="ACYL-COENZYME A THIOESTERASE MBLAC2"/>
    <property type="match status" value="1"/>
</dbReference>
<dbReference type="InterPro" id="IPR050855">
    <property type="entry name" value="NDM-1-like"/>
</dbReference>
<comment type="caution">
    <text evidence="4">The sequence shown here is derived from an EMBL/GenBank/DDBJ whole genome shotgun (WGS) entry which is preliminary data.</text>
</comment>
<dbReference type="GO" id="GO:0017001">
    <property type="term" value="P:antibiotic catabolic process"/>
    <property type="evidence" value="ECO:0007669"/>
    <property type="project" value="UniProtKB-ARBA"/>
</dbReference>
<dbReference type="RefSeq" id="WP_188365616.1">
    <property type="nucleotide sequence ID" value="NZ_BAABJF010000010.1"/>
</dbReference>
<dbReference type="Pfam" id="PF00753">
    <property type="entry name" value="Lactamase_B"/>
    <property type="match status" value="1"/>
</dbReference>
<dbReference type="InterPro" id="IPR001279">
    <property type="entry name" value="Metallo-B-lactamas"/>
</dbReference>
<gene>
    <name evidence="4" type="ORF">GCM10011365_20170</name>
</gene>
<evidence type="ECO:0000256" key="1">
    <source>
        <dbReference type="ARBA" id="ARBA00005250"/>
    </source>
</evidence>
<dbReference type="SUPFAM" id="SSF56281">
    <property type="entry name" value="Metallo-hydrolase/oxidoreductase"/>
    <property type="match status" value="1"/>
</dbReference>
<dbReference type="InterPro" id="IPR036866">
    <property type="entry name" value="RibonucZ/Hydroxyglut_hydro"/>
</dbReference>
<accession>A0A917CV96</accession>
<name>A0A917CV96_9GAMM</name>
<evidence type="ECO:0000313" key="5">
    <source>
        <dbReference type="Proteomes" id="UP000605253"/>
    </source>
</evidence>
<proteinExistence type="inferred from homology"/>
<evidence type="ECO:0000313" key="4">
    <source>
        <dbReference type="EMBL" id="GGF98857.1"/>
    </source>
</evidence>
<dbReference type="PANTHER" id="PTHR42951">
    <property type="entry name" value="METALLO-BETA-LACTAMASE DOMAIN-CONTAINING"/>
    <property type="match status" value="1"/>
</dbReference>
<dbReference type="Proteomes" id="UP000605253">
    <property type="component" value="Unassembled WGS sequence"/>
</dbReference>
<evidence type="ECO:0000259" key="3">
    <source>
        <dbReference type="SMART" id="SM00849"/>
    </source>
</evidence>
<keyword evidence="2" id="KW-0732">Signal</keyword>
<protein>
    <submittedName>
        <fullName evidence="4">Cyclase</fullName>
    </submittedName>
</protein>
<dbReference type="SMART" id="SM00849">
    <property type="entry name" value="Lactamase_B"/>
    <property type="match status" value="1"/>
</dbReference>
<sequence>MIKRLFMMLLSGFTLSVQAQEAPQKVEFKTQEVASGLYMLSGKNGFTGGNLGVMVGKEAVVLIDDSMPQLLDNMQSSIKAVTDRPVDYVLNTHLHADHTGNNAAMHKSGAHVVAHENVRKRLIQKGITDGNEMKPTPQENLPVITFEQAINLYFNEQPMRVVHVPHAHTDGDSVIHFTRANVIHTGDVFFNGRFPFIDIDSGGSVAGMIAALETIEGMADNNTKIIPGHGELADKDALQKAIKMLKDSRDKIQLLIDQGLDEAATVDANPLADYHHNWNWNFITTERMVKQLYRGLTETDHHSH</sequence>
<feature type="chain" id="PRO_5038031265" evidence="2">
    <location>
        <begin position="20"/>
        <end position="304"/>
    </location>
</feature>